<evidence type="ECO:0000256" key="3">
    <source>
        <dbReference type="ARBA" id="ARBA00022737"/>
    </source>
</evidence>
<dbReference type="GO" id="GO:0031012">
    <property type="term" value="C:extracellular matrix"/>
    <property type="evidence" value="ECO:0007669"/>
    <property type="project" value="TreeGrafter"/>
</dbReference>
<dbReference type="GO" id="GO:0005615">
    <property type="term" value="C:extracellular space"/>
    <property type="evidence" value="ECO:0007669"/>
    <property type="project" value="TreeGrafter"/>
</dbReference>
<reference evidence="6" key="1">
    <citation type="submission" date="2025-08" db="UniProtKB">
        <authorList>
            <consortium name="RefSeq"/>
        </authorList>
    </citation>
    <scope>IDENTIFICATION</scope>
</reference>
<dbReference type="RefSeq" id="XP_029649431.1">
    <property type="nucleotide sequence ID" value="XM_029793571.2"/>
</dbReference>
<dbReference type="SMART" id="SM00369">
    <property type="entry name" value="LRR_TYP"/>
    <property type="match status" value="2"/>
</dbReference>
<dbReference type="Pfam" id="PF13855">
    <property type="entry name" value="LRR_8"/>
    <property type="match status" value="1"/>
</dbReference>
<keyword evidence="1" id="KW-0433">Leucine-rich repeat</keyword>
<feature type="compositionally biased region" description="Acidic residues" evidence="4">
    <location>
        <begin position="236"/>
        <end position="262"/>
    </location>
</feature>
<evidence type="ECO:0000313" key="5">
    <source>
        <dbReference type="Proteomes" id="UP000515154"/>
    </source>
</evidence>
<name>A0A6P7TK06_9MOLL</name>
<dbReference type="PROSITE" id="PS51450">
    <property type="entry name" value="LRR"/>
    <property type="match status" value="2"/>
</dbReference>
<evidence type="ECO:0000313" key="6">
    <source>
        <dbReference type="RefSeq" id="XP_029649431.1"/>
    </source>
</evidence>
<gene>
    <name evidence="6" type="primary">LOC115223148</name>
</gene>
<dbReference type="AlphaFoldDB" id="A0A6P7TK06"/>
<feature type="compositionally biased region" description="Basic and acidic residues" evidence="4">
    <location>
        <begin position="263"/>
        <end position="272"/>
    </location>
</feature>
<dbReference type="InterPro" id="IPR001611">
    <property type="entry name" value="Leu-rich_rpt"/>
</dbReference>
<evidence type="ECO:0000256" key="1">
    <source>
        <dbReference type="ARBA" id="ARBA00022614"/>
    </source>
</evidence>
<evidence type="ECO:0000256" key="4">
    <source>
        <dbReference type="SAM" id="MobiDB-lite"/>
    </source>
</evidence>
<dbReference type="Gene3D" id="3.80.10.10">
    <property type="entry name" value="Ribonuclease Inhibitor"/>
    <property type="match status" value="1"/>
</dbReference>
<dbReference type="InterPro" id="IPR032675">
    <property type="entry name" value="LRR_dom_sf"/>
</dbReference>
<dbReference type="Proteomes" id="UP000515154">
    <property type="component" value="Linkage group LG22"/>
</dbReference>
<sequence>MKDSNSDLMNFDLPPLNLAEEEGVPRSNHTQKDEVKPVTSHHLFDAMPGENGTVWNAAGSNSIKGFDGPPNFGNNAPYAEPENRDMLNKEVFSSHLTLLDLSSRKLTIVPNNVMSLNNLVYLYLANNKLCQLPDHFFNHFPALQWLDLRYNNLTSLPGPDIDKSHSLHCLLLEGNNIMKLPIELGYVHTLHGLNVRDNPLEMPPEHIIEQGVEEILRYLREKYQEQTQASKQSSEAVEETALEIGVEDDGKEQEEEGEEEDVESKSRVHEIGLEEQQQQQQQQQQDLPQQQGPDLPQQQRQDEEQQQQLFHLSDLKEETNANMEQNSELQSENIPKKHKKDMKKFREYESKILARQKNAKIEYILQKRKYVTSCANLYSVEDEDSLKKFRQETKLKQKLLTVSVNEIPNTTGDAPFGVYGEYMKMMSREEATKEPVLTKPLPKLVPIEIKKLMSKEKSEKILELEQKIRSHYIRMHERRKKPKGTIAEEVEATKEYMNIAINLQLELEEQRQNLEYRFKAFTADS</sequence>
<dbReference type="InterPro" id="IPR050328">
    <property type="entry name" value="Dev_Immune_Receptor"/>
</dbReference>
<organism evidence="5 6">
    <name type="scientific">Octopus sinensis</name>
    <name type="common">East Asian common octopus</name>
    <dbReference type="NCBI Taxonomy" id="2607531"/>
    <lineage>
        <taxon>Eukaryota</taxon>
        <taxon>Metazoa</taxon>
        <taxon>Spiralia</taxon>
        <taxon>Lophotrochozoa</taxon>
        <taxon>Mollusca</taxon>
        <taxon>Cephalopoda</taxon>
        <taxon>Coleoidea</taxon>
        <taxon>Octopodiformes</taxon>
        <taxon>Octopoda</taxon>
        <taxon>Incirrata</taxon>
        <taxon>Octopodidae</taxon>
        <taxon>Octopus</taxon>
    </lineage>
</organism>
<feature type="compositionally biased region" description="Low complexity" evidence="4">
    <location>
        <begin position="276"/>
        <end position="299"/>
    </location>
</feature>
<dbReference type="SUPFAM" id="SSF52058">
    <property type="entry name" value="L domain-like"/>
    <property type="match status" value="1"/>
</dbReference>
<evidence type="ECO:0000256" key="2">
    <source>
        <dbReference type="ARBA" id="ARBA00022729"/>
    </source>
</evidence>
<keyword evidence="5" id="KW-1185">Reference proteome</keyword>
<dbReference type="InterPro" id="IPR003591">
    <property type="entry name" value="Leu-rich_rpt_typical-subtyp"/>
</dbReference>
<dbReference type="PANTHER" id="PTHR24373">
    <property type="entry name" value="SLIT RELATED LEUCINE-RICH REPEAT NEURONAL PROTEIN"/>
    <property type="match status" value="1"/>
</dbReference>
<feature type="region of interest" description="Disordered" evidence="4">
    <location>
        <begin position="227"/>
        <end position="306"/>
    </location>
</feature>
<proteinExistence type="predicted"/>
<dbReference type="KEGG" id="osn:115223148"/>
<accession>A0A6P7TK06</accession>
<keyword evidence="2" id="KW-0732">Signal</keyword>
<feature type="region of interest" description="Disordered" evidence="4">
    <location>
        <begin position="321"/>
        <end position="342"/>
    </location>
</feature>
<feature type="compositionally biased region" description="Polar residues" evidence="4">
    <location>
        <begin position="321"/>
        <end position="333"/>
    </location>
</feature>
<protein>
    <submittedName>
        <fullName evidence="6">Leucine-rich repeat-containing protein 27-like isoform X1</fullName>
    </submittedName>
</protein>
<dbReference type="PANTHER" id="PTHR24373:SF370">
    <property type="entry name" value="FISH-LIPS, ISOFORM E"/>
    <property type="match status" value="1"/>
</dbReference>
<keyword evidence="3" id="KW-0677">Repeat</keyword>